<feature type="region of interest" description="Disordered" evidence="7">
    <location>
        <begin position="361"/>
        <end position="411"/>
    </location>
</feature>
<feature type="compositionally biased region" description="Basic and acidic residues" evidence="7">
    <location>
        <begin position="1137"/>
        <end position="1147"/>
    </location>
</feature>
<dbReference type="Pfam" id="PF00072">
    <property type="entry name" value="Response_reg"/>
    <property type="match status" value="1"/>
</dbReference>
<evidence type="ECO:0000256" key="4">
    <source>
        <dbReference type="ARBA" id="ARBA00022679"/>
    </source>
</evidence>
<feature type="compositionally biased region" description="Polar residues" evidence="7">
    <location>
        <begin position="1108"/>
        <end position="1124"/>
    </location>
</feature>
<dbReference type="GO" id="GO:0009927">
    <property type="term" value="F:histidine phosphotransfer kinase activity"/>
    <property type="evidence" value="ECO:0007669"/>
    <property type="project" value="TreeGrafter"/>
</dbReference>
<dbReference type="Gene3D" id="3.30.565.10">
    <property type="entry name" value="Histidine kinase-like ATPase, C-terminal domain"/>
    <property type="match status" value="1"/>
</dbReference>
<feature type="domain" description="Histidine kinase" evidence="8">
    <location>
        <begin position="660"/>
        <end position="920"/>
    </location>
</feature>
<dbReference type="SUPFAM" id="SSF52172">
    <property type="entry name" value="CheY-like"/>
    <property type="match status" value="1"/>
</dbReference>
<feature type="region of interest" description="Disordered" evidence="7">
    <location>
        <begin position="305"/>
        <end position="347"/>
    </location>
</feature>
<feature type="region of interest" description="Disordered" evidence="7">
    <location>
        <begin position="462"/>
        <end position="492"/>
    </location>
</feature>
<dbReference type="SUPFAM" id="SSF55874">
    <property type="entry name" value="ATPase domain of HSP90 chaperone/DNA topoisomerase II/histidine kinase"/>
    <property type="match status" value="1"/>
</dbReference>
<comment type="catalytic activity">
    <reaction evidence="1">
        <text>ATP + protein L-histidine = ADP + protein N-phospho-L-histidine.</text>
        <dbReference type="EC" id="2.7.13.3"/>
    </reaction>
</comment>
<dbReference type="FunFam" id="1.10.287.130:FF:000023">
    <property type="entry name" value="Sensor histidine kinase/response regulator, putative"/>
    <property type="match status" value="1"/>
</dbReference>
<evidence type="ECO:0000259" key="9">
    <source>
        <dbReference type="PROSITE" id="PS50110"/>
    </source>
</evidence>
<evidence type="ECO:0000313" key="12">
    <source>
        <dbReference type="Proteomes" id="UP000271337"/>
    </source>
</evidence>
<keyword evidence="4" id="KW-0808">Transferase</keyword>
<dbReference type="InterPro" id="IPR005467">
    <property type="entry name" value="His_kinase_dom"/>
</dbReference>
<keyword evidence="5" id="KW-0418">Kinase</keyword>
<evidence type="ECO:0000256" key="3">
    <source>
        <dbReference type="ARBA" id="ARBA00022553"/>
    </source>
</evidence>
<evidence type="ECO:0000256" key="1">
    <source>
        <dbReference type="ARBA" id="ARBA00000085"/>
    </source>
</evidence>
<dbReference type="EMBL" id="QWIM01002274">
    <property type="protein sequence ID" value="RMY16107.1"/>
    <property type="molecule type" value="Genomic_DNA"/>
</dbReference>
<dbReference type="PROSITE" id="PS50109">
    <property type="entry name" value="HIS_KIN"/>
    <property type="match status" value="1"/>
</dbReference>
<feature type="region of interest" description="Disordered" evidence="7">
    <location>
        <begin position="1102"/>
        <end position="1163"/>
    </location>
</feature>
<feature type="compositionally biased region" description="Basic and acidic residues" evidence="7">
    <location>
        <begin position="566"/>
        <end position="583"/>
    </location>
</feature>
<feature type="region of interest" description="Disordered" evidence="7">
    <location>
        <begin position="1"/>
        <end position="28"/>
    </location>
</feature>
<dbReference type="SMART" id="SM00388">
    <property type="entry name" value="HisKA"/>
    <property type="match status" value="1"/>
</dbReference>
<dbReference type="GO" id="GO:0000155">
    <property type="term" value="F:phosphorelay sensor kinase activity"/>
    <property type="evidence" value="ECO:0007669"/>
    <property type="project" value="InterPro"/>
</dbReference>
<gene>
    <name evidence="11" type="ORF">D0866_13713</name>
    <name evidence="10" type="ORF">D0867_13490</name>
</gene>
<feature type="domain" description="Response regulatory" evidence="9">
    <location>
        <begin position="1165"/>
        <end position="1286"/>
    </location>
</feature>
<dbReference type="SUPFAM" id="SSF47384">
    <property type="entry name" value="Homodimeric domain of signal transducing histidine kinase"/>
    <property type="match status" value="1"/>
</dbReference>
<dbReference type="CDD" id="cd00082">
    <property type="entry name" value="HisKA"/>
    <property type="match status" value="1"/>
</dbReference>
<evidence type="ECO:0000256" key="7">
    <source>
        <dbReference type="SAM" id="MobiDB-lite"/>
    </source>
</evidence>
<dbReference type="VEuPathDB" id="FungiDB:BTJ68_13441"/>
<dbReference type="PRINTS" id="PR00344">
    <property type="entry name" value="BCTRLSENSOR"/>
</dbReference>
<dbReference type="InterPro" id="IPR003594">
    <property type="entry name" value="HATPase_dom"/>
</dbReference>
<dbReference type="Gene3D" id="3.40.50.2300">
    <property type="match status" value="1"/>
</dbReference>
<dbReference type="InterPro" id="IPR001789">
    <property type="entry name" value="Sig_transdc_resp-reg_receiver"/>
</dbReference>
<reference evidence="12 13" key="1">
    <citation type="journal article" date="2018" name="BMC Genomics">
        <title>Genomic evidence for intraspecific hybridization in a clonal and extremely halotolerant yeast.</title>
        <authorList>
            <person name="Gostincar C."/>
            <person name="Stajich J.E."/>
            <person name="Zupancic J."/>
            <person name="Zalar P."/>
            <person name="Gunde-Cimerman N."/>
        </authorList>
    </citation>
    <scope>NUCLEOTIDE SEQUENCE [LARGE SCALE GENOMIC DNA]</scope>
    <source>
        <strain evidence="11 13">EXF-6651</strain>
        <strain evidence="10 12">EXF-6669</strain>
    </source>
</reference>
<dbReference type="EMBL" id="QWIL01002296">
    <property type="protein sequence ID" value="RMX95454.1"/>
    <property type="molecule type" value="Genomic_DNA"/>
</dbReference>
<dbReference type="Proteomes" id="UP000271337">
    <property type="component" value="Unassembled WGS sequence"/>
</dbReference>
<comment type="caution">
    <text evidence="11">The sequence shown here is derived from an EMBL/GenBank/DDBJ whole genome shotgun (WGS) entry which is preliminary data.</text>
</comment>
<dbReference type="SMART" id="SM00448">
    <property type="entry name" value="REC"/>
    <property type="match status" value="1"/>
</dbReference>
<name>A0A3M6ZLU0_HORWE</name>
<dbReference type="CDD" id="cd17546">
    <property type="entry name" value="REC_hyHK_CKI1_RcsC-like"/>
    <property type="match status" value="1"/>
</dbReference>
<dbReference type="EC" id="2.7.13.3" evidence="2"/>
<protein>
    <recommendedName>
        <fullName evidence="2">histidine kinase</fullName>
        <ecNumber evidence="2">2.7.13.3</ecNumber>
    </recommendedName>
</protein>
<organism evidence="11 13">
    <name type="scientific">Hortaea werneckii</name>
    <name type="common">Black yeast</name>
    <name type="synonym">Cladosporium werneckii</name>
    <dbReference type="NCBI Taxonomy" id="91943"/>
    <lineage>
        <taxon>Eukaryota</taxon>
        <taxon>Fungi</taxon>
        <taxon>Dikarya</taxon>
        <taxon>Ascomycota</taxon>
        <taxon>Pezizomycotina</taxon>
        <taxon>Dothideomycetes</taxon>
        <taxon>Dothideomycetidae</taxon>
        <taxon>Mycosphaerellales</taxon>
        <taxon>Teratosphaeriaceae</taxon>
        <taxon>Hortaea</taxon>
    </lineage>
</organism>
<keyword evidence="3 6" id="KW-0597">Phosphoprotein</keyword>
<proteinExistence type="predicted"/>
<feature type="modified residue" description="4-aspartylphosphate" evidence="6">
    <location>
        <position position="1216"/>
    </location>
</feature>
<dbReference type="SUPFAM" id="SSF55781">
    <property type="entry name" value="GAF domain-like"/>
    <property type="match status" value="1"/>
</dbReference>
<dbReference type="InterPro" id="IPR036890">
    <property type="entry name" value="HATPase_C_sf"/>
</dbReference>
<dbReference type="GO" id="GO:0005886">
    <property type="term" value="C:plasma membrane"/>
    <property type="evidence" value="ECO:0007669"/>
    <property type="project" value="TreeGrafter"/>
</dbReference>
<evidence type="ECO:0000256" key="5">
    <source>
        <dbReference type="ARBA" id="ARBA00022777"/>
    </source>
</evidence>
<sequence>MATPSGLPPRCDRLHRASSNELRGHGTEMSREKEVYRYLHAWTDLTRPPSIHRSAFTHVDEDPEPSNDTALTAFAQLCALRMNVRRVHFSLVARDAEYILTEATRTQSLQYDAVEDPADMCWLGCCCFPRADGVNHLVMDTWRKARQYRDATVGDRHYYTEGRSEHWCIVSDASQDSQYNSRPFVQRSPGLRFYCSIPLRGRNGIVLGALSIMDDKPRYGVSGAEMLFLEDCVDTAFEHLETAVLRSQQQRSEHFVQALGLFNDQKSTLRDWWLGRDNERLKRSGRYRSDEAQSTENQQARLNNEFGKQDHAGFSVANECGLRREDSTETEDGDGYAPSSQKRMANANADDARVMQGVAGHDLGRRPAKPSKQQANSADKGAVQRKLLKERLAQRNDPPSGSRRTRSARGNAFDLTSALEATYARASNLIREAMHVEGVVFVDAKAASAALRNRRSSKIRLRSLTTNSSSPHGDSATNSLSEAETSADGSAKRMCTVNGFSTRSRSTLAGSSSSDYRFALAESDLRELAKRYPSGKIFNIADSGDTYSSSGTENAAESGYGSDGQRYSRADLKGRRESRDSARLSKQMPGARTIAFYPVWDDSAELFTSAALVWSTTPQRFFTSQEEIMYLSAFGHSLTAELSRLNAQASENAKGSFISSISHELRSPLHGVLAGAEMLQESDLTQFQQEMVLTITMAGRTLLDTVNHILDYSKISSRPRLAKGHRGKRSEEGEMGDGESIDLAKLTEEVVESIVSAHRFELLSKASLSEFGHPGAKFLKSHEKSPDAKDVAVVLDIERRESWWTDLSPESWTRLVMNIVGNALKYTKYGVVTVSLGVQNGDDDNGTIRFSVQDTGIGMSQQFLATDLFTPYKQADFNLVGTGLGLSIFKEICKQIHAHLDVQSEPGRGTRVSLDVDTAFMKPKSTSVDTEDQRLLDEVKTLGSLHMHSVELAPESGRERSVGVQTTMSSALSIAASWLRISTSSGTLRQLEPWTRICVIAECDLLHLARTDRTDLSRALSHMATHNIQVLILGHSFLSVSPKMTFEGFPMKPAFVHQPVGPRKLLRAVTAGEDSCTPASPGARNLYNPSPAITTPLVVSAEGATETGGDSFSWRSGRATSQKTNDTESGHTVTESARSKPDVETKEAAPTTPRQRDGSRPTGEVVLLVEDNSINMQLMKSLMKKLKLPVDIAENGREAFDQWRVEPSKYLMILTDISMPVMDGNEMTSAIRAEERKCKLPRTTIVAVTGVTNAAAKTTSFDSGVDQLFTKPVKIRDLSALVAKVRGDG</sequence>
<feature type="compositionally biased region" description="Polar residues" evidence="7">
    <location>
        <begin position="463"/>
        <end position="488"/>
    </location>
</feature>
<dbReference type="InterPro" id="IPR036097">
    <property type="entry name" value="HisK_dim/P_sf"/>
</dbReference>
<dbReference type="PANTHER" id="PTHR43047:SF72">
    <property type="entry name" value="OSMOSENSING HISTIDINE PROTEIN KINASE SLN1"/>
    <property type="match status" value="1"/>
</dbReference>
<dbReference type="SMART" id="SM00387">
    <property type="entry name" value="HATPase_c"/>
    <property type="match status" value="1"/>
</dbReference>
<dbReference type="PANTHER" id="PTHR43047">
    <property type="entry name" value="TWO-COMPONENT HISTIDINE PROTEIN KINASE"/>
    <property type="match status" value="1"/>
</dbReference>
<dbReference type="InterPro" id="IPR004358">
    <property type="entry name" value="Sig_transdc_His_kin-like_C"/>
</dbReference>
<dbReference type="OrthoDB" id="303614at2759"/>
<dbReference type="InterPro" id="IPR003661">
    <property type="entry name" value="HisK_dim/P_dom"/>
</dbReference>
<dbReference type="InterPro" id="IPR011006">
    <property type="entry name" value="CheY-like_superfamily"/>
</dbReference>
<dbReference type="Proteomes" id="UP000276864">
    <property type="component" value="Unassembled WGS sequence"/>
</dbReference>
<accession>A0A3M6ZLU0</accession>
<feature type="region of interest" description="Disordered" evidence="7">
    <location>
        <begin position="546"/>
        <end position="585"/>
    </location>
</feature>
<evidence type="ECO:0000313" key="11">
    <source>
        <dbReference type="EMBL" id="RMY16107.1"/>
    </source>
</evidence>
<evidence type="ECO:0000256" key="6">
    <source>
        <dbReference type="PROSITE-ProRule" id="PRU00169"/>
    </source>
</evidence>
<evidence type="ECO:0000259" key="8">
    <source>
        <dbReference type="PROSITE" id="PS50109"/>
    </source>
</evidence>
<dbReference type="Pfam" id="PF02518">
    <property type="entry name" value="HATPase_c"/>
    <property type="match status" value="1"/>
</dbReference>
<evidence type="ECO:0000256" key="2">
    <source>
        <dbReference type="ARBA" id="ARBA00012438"/>
    </source>
</evidence>
<evidence type="ECO:0000313" key="10">
    <source>
        <dbReference type="EMBL" id="RMX95454.1"/>
    </source>
</evidence>
<dbReference type="Gene3D" id="1.10.287.130">
    <property type="match status" value="1"/>
</dbReference>
<dbReference type="Pfam" id="PF00512">
    <property type="entry name" value="HisKA"/>
    <property type="match status" value="1"/>
</dbReference>
<feature type="compositionally biased region" description="Polar residues" evidence="7">
    <location>
        <begin position="546"/>
        <end position="555"/>
    </location>
</feature>
<evidence type="ECO:0000313" key="13">
    <source>
        <dbReference type="Proteomes" id="UP000276864"/>
    </source>
</evidence>
<dbReference type="PROSITE" id="PS50110">
    <property type="entry name" value="RESPONSE_REGULATORY"/>
    <property type="match status" value="1"/>
</dbReference>